<dbReference type="EMBL" id="MFLL01000023">
    <property type="protein sequence ID" value="OGG69041.1"/>
    <property type="molecule type" value="Genomic_DNA"/>
</dbReference>
<proteinExistence type="predicted"/>
<reference evidence="2 3" key="1">
    <citation type="journal article" date="2016" name="Nat. Commun.">
        <title>Thousands of microbial genomes shed light on interconnected biogeochemical processes in an aquifer system.</title>
        <authorList>
            <person name="Anantharaman K."/>
            <person name="Brown C.T."/>
            <person name="Hug L.A."/>
            <person name="Sharon I."/>
            <person name="Castelle C.J."/>
            <person name="Probst A.J."/>
            <person name="Thomas B.C."/>
            <person name="Singh A."/>
            <person name="Wilkins M.J."/>
            <person name="Karaoz U."/>
            <person name="Brodie E.L."/>
            <person name="Williams K.H."/>
            <person name="Hubbard S.S."/>
            <person name="Banfield J.F."/>
        </authorList>
    </citation>
    <scope>NUCLEOTIDE SEQUENCE [LARGE SCALE GENOMIC DNA]</scope>
</reference>
<sequence>MTLKDFYNREKHVALNAQPRNFRIAKWIVIVLVAGVVYAWKGLAAVGIFLLVCAALGTSLHFFLRWKTDAWTKSWGPYKRIRLDGESLEAET</sequence>
<name>A0A1F6E5Y7_9BACT</name>
<comment type="caution">
    <text evidence="2">The sequence shown here is derived from an EMBL/GenBank/DDBJ whole genome shotgun (WGS) entry which is preliminary data.</text>
</comment>
<evidence type="ECO:0000313" key="3">
    <source>
        <dbReference type="Proteomes" id="UP000176914"/>
    </source>
</evidence>
<keyword evidence="1" id="KW-0812">Transmembrane</keyword>
<dbReference type="Proteomes" id="UP000176914">
    <property type="component" value="Unassembled WGS sequence"/>
</dbReference>
<organism evidence="2 3">
    <name type="scientific">Candidatus Kaiserbacteria bacterium RIFCSPHIGHO2_02_FULL_55_25</name>
    <dbReference type="NCBI Taxonomy" id="1798498"/>
    <lineage>
        <taxon>Bacteria</taxon>
        <taxon>Candidatus Kaiseribacteriota</taxon>
    </lineage>
</organism>
<feature type="transmembrane region" description="Helical" evidence="1">
    <location>
        <begin position="46"/>
        <end position="64"/>
    </location>
</feature>
<feature type="transmembrane region" description="Helical" evidence="1">
    <location>
        <begin position="21"/>
        <end position="40"/>
    </location>
</feature>
<gene>
    <name evidence="2" type="ORF">A3C20_03535</name>
</gene>
<keyword evidence="1" id="KW-0472">Membrane</keyword>
<accession>A0A1F6E5Y7</accession>
<evidence type="ECO:0000313" key="2">
    <source>
        <dbReference type="EMBL" id="OGG69041.1"/>
    </source>
</evidence>
<evidence type="ECO:0000256" key="1">
    <source>
        <dbReference type="SAM" id="Phobius"/>
    </source>
</evidence>
<protein>
    <submittedName>
        <fullName evidence="2">Uncharacterized protein</fullName>
    </submittedName>
</protein>
<dbReference type="AlphaFoldDB" id="A0A1F6E5Y7"/>
<keyword evidence="1" id="KW-1133">Transmembrane helix</keyword>